<dbReference type="OrthoDB" id="548271at2759"/>
<evidence type="ECO:0000256" key="5">
    <source>
        <dbReference type="SAM" id="SignalP"/>
    </source>
</evidence>
<feature type="domain" description="Protein kinase" evidence="6">
    <location>
        <begin position="900"/>
        <end position="1227"/>
    </location>
</feature>
<dbReference type="InterPro" id="IPR011009">
    <property type="entry name" value="Kinase-like_dom_sf"/>
</dbReference>
<dbReference type="Gene3D" id="2.100.10.30">
    <property type="entry name" value="Jacalin-like lectin domain"/>
    <property type="match status" value="1"/>
</dbReference>
<dbReference type="EMBL" id="JAEHOE010000017">
    <property type="protein sequence ID" value="KAG2496757.1"/>
    <property type="molecule type" value="Genomic_DNA"/>
</dbReference>
<dbReference type="PROSITE" id="PS50011">
    <property type="entry name" value="PROTEIN_KINASE_DOM"/>
    <property type="match status" value="1"/>
</dbReference>
<dbReference type="PANTHER" id="PTHR33589:SF3">
    <property type="entry name" value="ZYMOGEN GRANULE MEMBRANE PROTEIN 16-LIKE"/>
    <property type="match status" value="1"/>
</dbReference>
<keyword evidence="1" id="KW-0430">Lectin</keyword>
<dbReference type="PANTHER" id="PTHR33589">
    <property type="entry name" value="OS11G0524900 PROTEIN"/>
    <property type="match status" value="1"/>
</dbReference>
<feature type="signal peptide" evidence="5">
    <location>
        <begin position="1"/>
        <end position="24"/>
    </location>
</feature>
<proteinExistence type="predicted"/>
<dbReference type="GO" id="GO:0030246">
    <property type="term" value="F:carbohydrate binding"/>
    <property type="evidence" value="ECO:0007669"/>
    <property type="project" value="UniProtKB-KW"/>
</dbReference>
<organism evidence="7 8">
    <name type="scientific">Edaphochlamys debaryana</name>
    <dbReference type="NCBI Taxonomy" id="47281"/>
    <lineage>
        <taxon>Eukaryota</taxon>
        <taxon>Viridiplantae</taxon>
        <taxon>Chlorophyta</taxon>
        <taxon>core chlorophytes</taxon>
        <taxon>Chlorophyceae</taxon>
        <taxon>CS clade</taxon>
        <taxon>Chlamydomonadales</taxon>
        <taxon>Chlamydomonadales incertae sedis</taxon>
        <taxon>Edaphochlamys</taxon>
    </lineage>
</organism>
<dbReference type="SUPFAM" id="SSF51101">
    <property type="entry name" value="Mannose-binding lectins"/>
    <property type="match status" value="1"/>
</dbReference>
<evidence type="ECO:0000256" key="2">
    <source>
        <dbReference type="PROSITE-ProRule" id="PRU10141"/>
    </source>
</evidence>
<dbReference type="InterPro" id="IPR000719">
    <property type="entry name" value="Prot_kinase_dom"/>
</dbReference>
<dbReference type="InterPro" id="IPR036404">
    <property type="entry name" value="Jacalin-like_lectin_dom_sf"/>
</dbReference>
<dbReference type="PROSITE" id="PS00109">
    <property type="entry name" value="PROTEIN_KINASE_TYR"/>
    <property type="match status" value="1"/>
</dbReference>
<dbReference type="InterPro" id="IPR052321">
    <property type="entry name" value="PolyBind_ProtTraffic"/>
</dbReference>
<feature type="transmembrane region" description="Helical" evidence="4">
    <location>
        <begin position="706"/>
        <end position="729"/>
    </location>
</feature>
<dbReference type="GO" id="GO:0005524">
    <property type="term" value="F:ATP binding"/>
    <property type="evidence" value="ECO:0007669"/>
    <property type="project" value="UniProtKB-UniRule"/>
</dbReference>
<sequence>MRGRALALLAGVILSSALHAGAQTQQNEDLSAPTLFSVGGEPYALYLQSLPYDQAVAACASSVLLPGRAALLPAAMLSQAMSRFRAEQPATATALLKSLAEAAAAGGAVQERWALWLWDEYHPCVAARYMPGRDTALGGDTWVVIDRPCAWKLAFVCAREQTVLAAGRTSSSAWHQTFLASPATSVLQPSPYAAGPQDSGLELTTSGLVIGDPNPSADVTLPFNDASLFWSRGPVVSALFRAGSGKLLGLKLLREADVEGAWAQYQNQSRGVPGVFGSANPGFDLGPSYELYNVGPYNDYVIAVEGCFRGWEVETLVLVTRTGRQLQLGRGGCTHRFREDAPPGGYLAGVEGRSLDPAVVEAAGEMLGLGRTQVAWIRQVKLVWSAPSGAGPPAVSVVEAPRPREAYEPCPEGSFAGCFTPCPGGGYRNESRISAPTVNDFVSSASVRPSVNTPASAVFMVKTDGTLSYSAAVSYCASLTHLGLTWALVPSQDVLGYGNGSITEIPAQSAIQHRISAISLSHAVQASNTTDPVTVLTALALRWEGEGAPEPAVAGDVSTGGWETLELEAGETVTSVSGCAGGFVERLAVRTSLGRVWTPAFLASSLCSAPFSLDAPARGYLVGFQTSHGQYLEWGRLIWGTPQQAAEAGTGGLKDSPAQLQPSVPSEPAAPPLPVGSAKPAPSSLVAAEQAASSGDSGGDDNSATIAAAVGGSVAGVVVIAAALAVVLVRRRRANKAAAKSVEPNLDSDSLEHVRESAGTGSGGSGPDVESNAWSSLELGGPAGQGHSDLKTACVAGSTPLGSNRTLGPGDTQAPDLVTGPEPAPSPDPFLSTASHIVDVESKLASYIRVLHETHGQMMAEAATEGGAGGMASHENTTSPELGTALRQTEAELARFQDQARITCVIGQGASGVVYLGSWRGLRVAVKTLVVHDALLGAQGRLRQRAILEAAISKAMHHPNVVATYAAEVLPLTALAAGKAPAAPTGSEGGDGGEQCDVFKLFIIQEFCDVGSLRSCIDATAVGSVAGGGASALCALSLAMDVACGMAHIHSQNIVHGDLSAGNVLLSSNTASEGAIGGAEGSALHPLRGLWRPPVVAKVADFGLSVHMGDGQTHASNRFQGTPLYTAPEVLLRGHLSPAADVWSYGVLLLELCHGEGIARVRARVGPGAGPATPTAQGAPPPPILQWAAPSPSTPPLLMQLLASCFAPEPSRRPTFAQVCEVLIEVLRLEHGRCSQGAAEPGRA</sequence>
<keyword evidence="2" id="KW-0067">ATP-binding</keyword>
<keyword evidence="8" id="KW-1185">Reference proteome</keyword>
<keyword evidence="5" id="KW-0732">Signal</keyword>
<feature type="binding site" evidence="2">
    <location>
        <position position="927"/>
    </location>
    <ligand>
        <name>ATP</name>
        <dbReference type="ChEBI" id="CHEBI:30616"/>
    </ligand>
</feature>
<comment type="caution">
    <text evidence="7">The sequence shown here is derived from an EMBL/GenBank/DDBJ whole genome shotgun (WGS) entry which is preliminary data.</text>
</comment>
<keyword evidence="4" id="KW-1133">Transmembrane helix</keyword>
<accession>A0A835Y5K0</accession>
<feature type="region of interest" description="Disordered" evidence="3">
    <location>
        <begin position="736"/>
        <end position="828"/>
    </location>
</feature>
<keyword evidence="2" id="KW-0547">Nucleotide-binding</keyword>
<evidence type="ECO:0000259" key="6">
    <source>
        <dbReference type="PROSITE" id="PS50011"/>
    </source>
</evidence>
<dbReference type="Pfam" id="PF00069">
    <property type="entry name" value="Pkinase"/>
    <property type="match status" value="1"/>
</dbReference>
<dbReference type="InterPro" id="IPR008266">
    <property type="entry name" value="Tyr_kinase_AS"/>
</dbReference>
<dbReference type="GO" id="GO:0004672">
    <property type="term" value="F:protein kinase activity"/>
    <property type="evidence" value="ECO:0007669"/>
    <property type="project" value="InterPro"/>
</dbReference>
<keyword evidence="4" id="KW-0812">Transmembrane</keyword>
<evidence type="ECO:0000256" key="3">
    <source>
        <dbReference type="SAM" id="MobiDB-lite"/>
    </source>
</evidence>
<dbReference type="Gene3D" id="1.10.510.10">
    <property type="entry name" value="Transferase(Phosphotransferase) domain 1"/>
    <property type="match status" value="1"/>
</dbReference>
<dbReference type="Proteomes" id="UP000612055">
    <property type="component" value="Unassembled WGS sequence"/>
</dbReference>
<dbReference type="PROSITE" id="PS00107">
    <property type="entry name" value="PROTEIN_KINASE_ATP"/>
    <property type="match status" value="1"/>
</dbReference>
<dbReference type="Gene3D" id="3.30.200.20">
    <property type="entry name" value="Phosphorylase Kinase, domain 1"/>
    <property type="match status" value="1"/>
</dbReference>
<name>A0A835Y5K0_9CHLO</name>
<evidence type="ECO:0000256" key="4">
    <source>
        <dbReference type="SAM" id="Phobius"/>
    </source>
</evidence>
<dbReference type="InterPro" id="IPR017441">
    <property type="entry name" value="Protein_kinase_ATP_BS"/>
</dbReference>
<gene>
    <name evidence="7" type="ORF">HYH03_005166</name>
</gene>
<evidence type="ECO:0000313" key="8">
    <source>
        <dbReference type="Proteomes" id="UP000612055"/>
    </source>
</evidence>
<reference evidence="7" key="1">
    <citation type="journal article" date="2020" name="bioRxiv">
        <title>Comparative genomics of Chlamydomonas.</title>
        <authorList>
            <person name="Craig R.J."/>
            <person name="Hasan A.R."/>
            <person name="Ness R.W."/>
            <person name="Keightley P.D."/>
        </authorList>
    </citation>
    <scope>NUCLEOTIDE SEQUENCE</scope>
    <source>
        <strain evidence="7">CCAP 11/70</strain>
    </source>
</reference>
<feature type="region of interest" description="Disordered" evidence="3">
    <location>
        <begin position="646"/>
        <end position="700"/>
    </location>
</feature>
<dbReference type="SUPFAM" id="SSF56112">
    <property type="entry name" value="Protein kinase-like (PK-like)"/>
    <property type="match status" value="1"/>
</dbReference>
<keyword evidence="4" id="KW-0472">Membrane</keyword>
<evidence type="ECO:0000313" key="7">
    <source>
        <dbReference type="EMBL" id="KAG2496757.1"/>
    </source>
</evidence>
<dbReference type="AlphaFoldDB" id="A0A835Y5K0"/>
<evidence type="ECO:0000256" key="1">
    <source>
        <dbReference type="ARBA" id="ARBA00022734"/>
    </source>
</evidence>
<protein>
    <recommendedName>
        <fullName evidence="6">Protein kinase domain-containing protein</fullName>
    </recommendedName>
</protein>
<feature type="chain" id="PRO_5032698826" description="Protein kinase domain-containing protein" evidence="5">
    <location>
        <begin position="25"/>
        <end position="1244"/>
    </location>
</feature>
<feature type="compositionally biased region" description="Low complexity" evidence="3">
    <location>
        <begin position="691"/>
        <end position="700"/>
    </location>
</feature>